<accession>A0AAN6YK83</accession>
<keyword evidence="3" id="KW-1185">Reference proteome</keyword>
<gene>
    <name evidence="2" type="ORF">QBC38DRAFT_524771</name>
</gene>
<dbReference type="AlphaFoldDB" id="A0AAN6YK83"/>
<organism evidence="2 3">
    <name type="scientific">Podospora fimiseda</name>
    <dbReference type="NCBI Taxonomy" id="252190"/>
    <lineage>
        <taxon>Eukaryota</taxon>
        <taxon>Fungi</taxon>
        <taxon>Dikarya</taxon>
        <taxon>Ascomycota</taxon>
        <taxon>Pezizomycotina</taxon>
        <taxon>Sordariomycetes</taxon>
        <taxon>Sordariomycetidae</taxon>
        <taxon>Sordariales</taxon>
        <taxon>Podosporaceae</taxon>
        <taxon>Podospora</taxon>
    </lineage>
</organism>
<evidence type="ECO:0000313" key="3">
    <source>
        <dbReference type="Proteomes" id="UP001301958"/>
    </source>
</evidence>
<feature type="compositionally biased region" description="Basic and acidic residues" evidence="1">
    <location>
        <begin position="348"/>
        <end position="358"/>
    </location>
</feature>
<sequence length="429" mass="48068">MDIEELKGIDVTVEMLAFEIGSPKYLLPPPPSHLDHQRLEEKWPIIRANVGNILESFSATASHVWCIAIFIFGNMHRGFGFGDLVGPESNTKYEPHTVYVLLDHGSNEAEWPPLQSTIQAYLDDLDFTSSLEVHFEHGTLHQLAQTRLFPYKLAGCGKYRLSSGWKTYIHYVVKPSARLGAATYIKRADGELRPPPIGTLGCYLEILKPGSPTWTKVGLTSYQAVRPALEGFRLGARGPKGWQKSTVIECPAEGSPLSIVDSEELKPDVTWPSTSLIEHPPKLRGNFSHDMYNNFDRHSGNEFASLWAASRYGRRGATTNCRLDWALIKPLDSCPQRDGDNTFPNELPRPDNDREDRSFASSLQPPCLANLKVGDKLYSFETDYVAGRFITLRADIMVIEEEKLACLGRPIRPSTEYLILRGLAEDHGE</sequence>
<protein>
    <submittedName>
        <fullName evidence="2">Uncharacterized protein</fullName>
    </submittedName>
</protein>
<dbReference type="EMBL" id="MU865637">
    <property type="protein sequence ID" value="KAK4220803.1"/>
    <property type="molecule type" value="Genomic_DNA"/>
</dbReference>
<reference evidence="2" key="2">
    <citation type="submission" date="2023-05" db="EMBL/GenBank/DDBJ databases">
        <authorList>
            <consortium name="Lawrence Berkeley National Laboratory"/>
            <person name="Steindorff A."/>
            <person name="Hensen N."/>
            <person name="Bonometti L."/>
            <person name="Westerberg I."/>
            <person name="Brannstrom I.O."/>
            <person name="Guillou S."/>
            <person name="Cros-Aarteil S."/>
            <person name="Calhoun S."/>
            <person name="Haridas S."/>
            <person name="Kuo A."/>
            <person name="Mondo S."/>
            <person name="Pangilinan J."/>
            <person name="Riley R."/>
            <person name="Labutti K."/>
            <person name="Andreopoulos B."/>
            <person name="Lipzen A."/>
            <person name="Chen C."/>
            <person name="Yanf M."/>
            <person name="Daum C."/>
            <person name="Ng V."/>
            <person name="Clum A."/>
            <person name="Ohm R."/>
            <person name="Martin F."/>
            <person name="Silar P."/>
            <person name="Natvig D."/>
            <person name="Lalanne C."/>
            <person name="Gautier V."/>
            <person name="Ament-Velasquez S.L."/>
            <person name="Kruys A."/>
            <person name="Hutchinson M.I."/>
            <person name="Powell A.J."/>
            <person name="Barry K."/>
            <person name="Miller A.N."/>
            <person name="Grigoriev I.V."/>
            <person name="Debuchy R."/>
            <person name="Gladieux P."/>
            <person name="Thoren M.H."/>
            <person name="Johannesson H."/>
        </authorList>
    </citation>
    <scope>NUCLEOTIDE SEQUENCE</scope>
    <source>
        <strain evidence="2">CBS 990.96</strain>
    </source>
</reference>
<name>A0AAN6YK83_9PEZI</name>
<proteinExistence type="predicted"/>
<feature type="region of interest" description="Disordered" evidence="1">
    <location>
        <begin position="336"/>
        <end position="360"/>
    </location>
</feature>
<evidence type="ECO:0000313" key="2">
    <source>
        <dbReference type="EMBL" id="KAK4220803.1"/>
    </source>
</evidence>
<evidence type="ECO:0000256" key="1">
    <source>
        <dbReference type="SAM" id="MobiDB-lite"/>
    </source>
</evidence>
<reference evidence="2" key="1">
    <citation type="journal article" date="2023" name="Mol. Phylogenet. Evol.">
        <title>Genome-scale phylogeny and comparative genomics of the fungal order Sordariales.</title>
        <authorList>
            <person name="Hensen N."/>
            <person name="Bonometti L."/>
            <person name="Westerberg I."/>
            <person name="Brannstrom I.O."/>
            <person name="Guillou S."/>
            <person name="Cros-Aarteil S."/>
            <person name="Calhoun S."/>
            <person name="Haridas S."/>
            <person name="Kuo A."/>
            <person name="Mondo S."/>
            <person name="Pangilinan J."/>
            <person name="Riley R."/>
            <person name="LaButti K."/>
            <person name="Andreopoulos B."/>
            <person name="Lipzen A."/>
            <person name="Chen C."/>
            <person name="Yan M."/>
            <person name="Daum C."/>
            <person name="Ng V."/>
            <person name="Clum A."/>
            <person name="Steindorff A."/>
            <person name="Ohm R.A."/>
            <person name="Martin F."/>
            <person name="Silar P."/>
            <person name="Natvig D.O."/>
            <person name="Lalanne C."/>
            <person name="Gautier V."/>
            <person name="Ament-Velasquez S.L."/>
            <person name="Kruys A."/>
            <person name="Hutchinson M.I."/>
            <person name="Powell A.J."/>
            <person name="Barry K."/>
            <person name="Miller A.N."/>
            <person name="Grigoriev I.V."/>
            <person name="Debuchy R."/>
            <person name="Gladieux P."/>
            <person name="Hiltunen Thoren M."/>
            <person name="Johannesson H."/>
        </authorList>
    </citation>
    <scope>NUCLEOTIDE SEQUENCE</scope>
    <source>
        <strain evidence="2">CBS 990.96</strain>
    </source>
</reference>
<comment type="caution">
    <text evidence="2">The sequence shown here is derived from an EMBL/GenBank/DDBJ whole genome shotgun (WGS) entry which is preliminary data.</text>
</comment>
<dbReference type="Proteomes" id="UP001301958">
    <property type="component" value="Unassembled WGS sequence"/>
</dbReference>